<dbReference type="KEGG" id="chn:A605_14477"/>
<organism evidence="3 4">
    <name type="scientific">Corynebacterium halotolerans YIM 70093 = DSM 44683</name>
    <dbReference type="NCBI Taxonomy" id="1121362"/>
    <lineage>
        <taxon>Bacteria</taxon>
        <taxon>Bacillati</taxon>
        <taxon>Actinomycetota</taxon>
        <taxon>Actinomycetes</taxon>
        <taxon>Mycobacteriales</taxon>
        <taxon>Corynebacteriaceae</taxon>
        <taxon>Corynebacterium</taxon>
    </lineage>
</organism>
<evidence type="ECO:0000313" key="4">
    <source>
        <dbReference type="Proteomes" id="UP000011723"/>
    </source>
</evidence>
<feature type="domain" description="HMA" evidence="2">
    <location>
        <begin position="4"/>
        <end position="68"/>
    </location>
</feature>
<dbReference type="AlphaFoldDB" id="M1P221"/>
<geneLocation type="plasmid" evidence="3 4">
    <name>pCha1</name>
</geneLocation>
<keyword evidence="3" id="KW-0614">Plasmid</keyword>
<dbReference type="PATRIC" id="fig|1121362.3.peg.2914"/>
<gene>
    <name evidence="3" type="ORF">A605_14477</name>
</gene>
<sequence>MATVTKNYMVEGMTCGHCKASVEEEVGEVAGVNSVEATVDNGRMEVTGEDFTDEDVAAAVKEAGYAVKP</sequence>
<accession>M1P221</accession>
<dbReference type="Pfam" id="PF00403">
    <property type="entry name" value="HMA"/>
    <property type="match status" value="1"/>
</dbReference>
<dbReference type="InterPro" id="IPR017969">
    <property type="entry name" value="Heavy-metal-associated_CS"/>
</dbReference>
<dbReference type="RefSeq" id="WP_015402273.1">
    <property type="nucleotide sequence ID" value="NC_020303.1"/>
</dbReference>
<dbReference type="PROSITE" id="PS01047">
    <property type="entry name" value="HMA_1"/>
    <property type="match status" value="1"/>
</dbReference>
<dbReference type="EMBL" id="CP003698">
    <property type="protein sequence ID" value="AGF73865.1"/>
    <property type="molecule type" value="Genomic_DNA"/>
</dbReference>
<dbReference type="Gene3D" id="3.30.70.100">
    <property type="match status" value="1"/>
</dbReference>
<dbReference type="CDD" id="cd00371">
    <property type="entry name" value="HMA"/>
    <property type="match status" value="1"/>
</dbReference>
<dbReference type="PROSITE" id="PS50846">
    <property type="entry name" value="HMA_2"/>
    <property type="match status" value="1"/>
</dbReference>
<protein>
    <submittedName>
        <fullName evidence="3">Cation transport protein</fullName>
    </submittedName>
</protein>
<evidence type="ECO:0000256" key="1">
    <source>
        <dbReference type="ARBA" id="ARBA00022723"/>
    </source>
</evidence>
<evidence type="ECO:0000259" key="2">
    <source>
        <dbReference type="PROSITE" id="PS50846"/>
    </source>
</evidence>
<dbReference type="OrthoDB" id="9813965at2"/>
<dbReference type="GO" id="GO:0005507">
    <property type="term" value="F:copper ion binding"/>
    <property type="evidence" value="ECO:0007669"/>
    <property type="project" value="InterPro"/>
</dbReference>
<dbReference type="InterPro" id="IPR006121">
    <property type="entry name" value="HMA_dom"/>
</dbReference>
<name>M1P221_9CORY</name>
<keyword evidence="4" id="KW-1185">Reference proteome</keyword>
<dbReference type="SUPFAM" id="SSF55008">
    <property type="entry name" value="HMA, heavy metal-associated domain"/>
    <property type="match status" value="1"/>
</dbReference>
<proteinExistence type="predicted"/>
<dbReference type="PRINTS" id="PR00944">
    <property type="entry name" value="CUEXPORT"/>
</dbReference>
<dbReference type="InterPro" id="IPR036163">
    <property type="entry name" value="HMA_dom_sf"/>
</dbReference>
<reference evidence="3 4" key="1">
    <citation type="journal article" date="2012" name="Stand. Genomic Sci.">
        <title>Genome sequence of the halotolerant bacterium Corynebacterium halotolerans type strain YIM 70093(T) (= DSM 44683(T)).</title>
        <authorList>
            <person name="Ruckert C."/>
            <person name="Albersmeier A."/>
            <person name="Al-Dilaimi A."/>
            <person name="Niehaus K."/>
            <person name="Szczepanowski R."/>
            <person name="Kalinowski J."/>
        </authorList>
    </citation>
    <scope>NUCLEOTIDE SEQUENCE [LARGE SCALE GENOMIC DNA]</scope>
    <source>
        <strain evidence="3">DSM 44683</strain>
        <plasmid evidence="4">Plasmid pCha1</plasmid>
    </source>
</reference>
<dbReference type="HOGENOM" id="CLU_134973_13_1_11"/>
<evidence type="ECO:0000313" key="3">
    <source>
        <dbReference type="EMBL" id="AGF73865.1"/>
    </source>
</evidence>
<keyword evidence="1" id="KW-0479">Metal-binding</keyword>
<dbReference type="GO" id="GO:0006825">
    <property type="term" value="P:copper ion transport"/>
    <property type="evidence" value="ECO:0007669"/>
    <property type="project" value="InterPro"/>
</dbReference>
<dbReference type="GeneID" id="300551848"/>
<dbReference type="InterPro" id="IPR000428">
    <property type="entry name" value="Cu-bd"/>
</dbReference>
<dbReference type="eggNOG" id="COG2608">
    <property type="taxonomic scope" value="Bacteria"/>
</dbReference>
<dbReference type="Proteomes" id="UP000011723">
    <property type="component" value="Plasmid pCha1"/>
</dbReference>